<comment type="caution">
    <text evidence="6">The sequence shown here is derived from an EMBL/GenBank/DDBJ whole genome shotgun (WGS) entry which is preliminary data.</text>
</comment>
<reference evidence="6" key="1">
    <citation type="journal article" date="2014" name="Front. Microbiol.">
        <title>High frequency of phylogenetically diverse reductive dehalogenase-homologous genes in deep subseafloor sedimentary metagenomes.</title>
        <authorList>
            <person name="Kawai M."/>
            <person name="Futagami T."/>
            <person name="Toyoda A."/>
            <person name="Takaki Y."/>
            <person name="Nishi S."/>
            <person name="Hori S."/>
            <person name="Arai W."/>
            <person name="Tsubouchi T."/>
            <person name="Morono Y."/>
            <person name="Uchiyama I."/>
            <person name="Ito T."/>
            <person name="Fujiyama A."/>
            <person name="Inagaki F."/>
            <person name="Takami H."/>
        </authorList>
    </citation>
    <scope>NUCLEOTIDE SEQUENCE</scope>
    <source>
        <strain evidence="6">Expedition CK06-06</strain>
    </source>
</reference>
<keyword evidence="3" id="KW-0547">Nucleotide-binding</keyword>
<dbReference type="Pfam" id="PF13304">
    <property type="entry name" value="AAA_21"/>
    <property type="match status" value="1"/>
</dbReference>
<feature type="non-terminal residue" evidence="6">
    <location>
        <position position="191"/>
    </location>
</feature>
<feature type="domain" description="ATPase AAA-type core" evidence="5">
    <location>
        <begin position="45"/>
        <end position="105"/>
    </location>
</feature>
<dbReference type="Gene3D" id="3.40.50.300">
    <property type="entry name" value="P-loop containing nucleotide triphosphate hydrolases"/>
    <property type="match status" value="1"/>
</dbReference>
<comment type="similarity">
    <text evidence="1">Belongs to the ABC transporter superfamily.</text>
</comment>
<keyword evidence="2" id="KW-0813">Transport</keyword>
<keyword evidence="4" id="KW-0067">ATP-binding</keyword>
<sequence>HKYMTAYQILKYSALLQRYPREKINDRIDELLKIFDLIDWKHEKIKTFSKGMTQKLGMIQSIIHDPEIIILDEPQTGLDPLARIDIRRMIKEFQRNGKTIFVASHMLAEISEVCDKIALINFGVIIAFDTIDNLERGLKTSGLNCKLLDPISPDQLGSIIKKLTERLEPYLDKDLDLFVSKIPIKYFPQER</sequence>
<dbReference type="InterPro" id="IPR050763">
    <property type="entry name" value="ABC_transporter_ATP-binding"/>
</dbReference>
<evidence type="ECO:0000259" key="5">
    <source>
        <dbReference type="Pfam" id="PF13304"/>
    </source>
</evidence>
<evidence type="ECO:0000256" key="1">
    <source>
        <dbReference type="ARBA" id="ARBA00005417"/>
    </source>
</evidence>
<protein>
    <recommendedName>
        <fullName evidence="5">ATPase AAA-type core domain-containing protein</fullName>
    </recommendedName>
</protein>
<feature type="non-terminal residue" evidence="6">
    <location>
        <position position="1"/>
    </location>
</feature>
<dbReference type="InterPro" id="IPR027417">
    <property type="entry name" value="P-loop_NTPase"/>
</dbReference>
<dbReference type="PANTHER" id="PTHR42711">
    <property type="entry name" value="ABC TRANSPORTER ATP-BINDING PROTEIN"/>
    <property type="match status" value="1"/>
</dbReference>
<evidence type="ECO:0000256" key="3">
    <source>
        <dbReference type="ARBA" id="ARBA00022741"/>
    </source>
</evidence>
<evidence type="ECO:0000313" key="6">
    <source>
        <dbReference type="EMBL" id="GAH14816.1"/>
    </source>
</evidence>
<accession>X1D1Z1</accession>
<organism evidence="6">
    <name type="scientific">marine sediment metagenome</name>
    <dbReference type="NCBI Taxonomy" id="412755"/>
    <lineage>
        <taxon>unclassified sequences</taxon>
        <taxon>metagenomes</taxon>
        <taxon>ecological metagenomes</taxon>
    </lineage>
</organism>
<dbReference type="GO" id="GO:0005524">
    <property type="term" value="F:ATP binding"/>
    <property type="evidence" value="ECO:0007669"/>
    <property type="project" value="UniProtKB-KW"/>
</dbReference>
<dbReference type="GO" id="GO:0016887">
    <property type="term" value="F:ATP hydrolysis activity"/>
    <property type="evidence" value="ECO:0007669"/>
    <property type="project" value="InterPro"/>
</dbReference>
<name>X1D1Z1_9ZZZZ</name>
<dbReference type="PANTHER" id="PTHR42711:SF5">
    <property type="entry name" value="ABC TRANSPORTER ATP-BINDING PROTEIN NATA"/>
    <property type="match status" value="1"/>
</dbReference>
<dbReference type="SUPFAM" id="SSF52540">
    <property type="entry name" value="P-loop containing nucleoside triphosphate hydrolases"/>
    <property type="match status" value="1"/>
</dbReference>
<evidence type="ECO:0000256" key="4">
    <source>
        <dbReference type="ARBA" id="ARBA00022840"/>
    </source>
</evidence>
<dbReference type="EMBL" id="BART01035470">
    <property type="protein sequence ID" value="GAH14816.1"/>
    <property type="molecule type" value="Genomic_DNA"/>
</dbReference>
<proteinExistence type="inferred from homology"/>
<dbReference type="InterPro" id="IPR003959">
    <property type="entry name" value="ATPase_AAA_core"/>
</dbReference>
<dbReference type="AlphaFoldDB" id="X1D1Z1"/>
<gene>
    <name evidence="6" type="ORF">S01H4_60229</name>
</gene>
<evidence type="ECO:0000256" key="2">
    <source>
        <dbReference type="ARBA" id="ARBA00022448"/>
    </source>
</evidence>